<sequence>MALEVRGWNELGIVGTIYEEEEEEEYEEEEVDSFSSSSSTIPSLDLSPFPTLRKLSGRNDPDVVIHVQDSCFRLHKEALIARSNYLRRKLTEFPEITLSPPLNITAQTFSMVTEFCYGAHIDITPTNVAALRTAAELLGMTETYGRGDQNLQQITEEYFRCEVAVNEEYLSTVLRSCFPLLPEAETAAFLVSRCIVALSLTAGGDGDLSCLDGVKGLLIEDFQLILDSISQRLTDCHDLLYRIIDIFLKENIETLSDDDKIQMCNYIDCGILSPKLLMHAVQNPRMPLRFVVQAMFLQQLNTRHSIISAANDHLKNKKHDEDQNDSITLGAILQRDAALRQVSHLKAVMSATNSRIQTLEKELSGMRKLMNESESIKNRIDSGRSVSFRLSSDSSNKIERGQRGSVSALSIRNVKTEAMSLSEETLSDGCPKVEKSFGRRLVSGIKSAFGLQKKKRESKGGVLKNSEILEGRDGNEDKIVIIKKDQAFHRRSISQS</sequence>
<feature type="compositionally biased region" description="Low complexity" evidence="5">
    <location>
        <begin position="33"/>
        <end position="42"/>
    </location>
</feature>
<gene>
    <name evidence="8" type="ORF">CASFOL_015305</name>
</gene>
<feature type="region of interest" description="Disordered" evidence="5">
    <location>
        <begin position="19"/>
        <end position="42"/>
    </location>
</feature>
<feature type="domain" description="NPH3" evidence="7">
    <location>
        <begin position="217"/>
        <end position="301"/>
    </location>
</feature>
<evidence type="ECO:0008006" key="10">
    <source>
        <dbReference type="Google" id="ProtNLM"/>
    </source>
</evidence>
<feature type="domain" description="BTB" evidence="6">
    <location>
        <begin position="61"/>
        <end position="125"/>
    </location>
</feature>
<evidence type="ECO:0000256" key="1">
    <source>
        <dbReference type="ARBA" id="ARBA00004906"/>
    </source>
</evidence>
<keyword evidence="9" id="KW-1185">Reference proteome</keyword>
<comment type="caution">
    <text evidence="8">The sequence shown here is derived from an EMBL/GenBank/DDBJ whole genome shotgun (WGS) entry which is preliminary data.</text>
</comment>
<evidence type="ECO:0000259" key="7">
    <source>
        <dbReference type="PROSITE" id="PS51649"/>
    </source>
</evidence>
<evidence type="ECO:0000256" key="3">
    <source>
        <dbReference type="PROSITE-ProRule" id="PRU00982"/>
    </source>
</evidence>
<dbReference type="Gene3D" id="3.30.710.10">
    <property type="entry name" value="Potassium Channel Kv1.1, Chain A"/>
    <property type="match status" value="1"/>
</dbReference>
<dbReference type="AlphaFoldDB" id="A0ABD3DHB3"/>
<dbReference type="InterPro" id="IPR000210">
    <property type="entry name" value="BTB/POZ_dom"/>
</dbReference>
<keyword evidence="2" id="KW-0833">Ubl conjugation pathway</keyword>
<evidence type="ECO:0000313" key="9">
    <source>
        <dbReference type="Proteomes" id="UP001632038"/>
    </source>
</evidence>
<dbReference type="InterPro" id="IPR011333">
    <property type="entry name" value="SKP1/BTB/POZ_sf"/>
</dbReference>
<protein>
    <recommendedName>
        <fullName evidence="10">Phototropic-responsive NPH3 family protein</fullName>
    </recommendedName>
</protein>
<dbReference type="EMBL" id="JAVIJP010000017">
    <property type="protein sequence ID" value="KAL3640337.1"/>
    <property type="molecule type" value="Genomic_DNA"/>
</dbReference>
<organism evidence="8 9">
    <name type="scientific">Castilleja foliolosa</name>
    <dbReference type="NCBI Taxonomy" id="1961234"/>
    <lineage>
        <taxon>Eukaryota</taxon>
        <taxon>Viridiplantae</taxon>
        <taxon>Streptophyta</taxon>
        <taxon>Embryophyta</taxon>
        <taxon>Tracheophyta</taxon>
        <taxon>Spermatophyta</taxon>
        <taxon>Magnoliopsida</taxon>
        <taxon>eudicotyledons</taxon>
        <taxon>Gunneridae</taxon>
        <taxon>Pentapetalae</taxon>
        <taxon>asterids</taxon>
        <taxon>lamiids</taxon>
        <taxon>Lamiales</taxon>
        <taxon>Orobanchaceae</taxon>
        <taxon>Pedicularideae</taxon>
        <taxon>Castillejinae</taxon>
        <taxon>Castilleja</taxon>
    </lineage>
</organism>
<keyword evidence="4" id="KW-0175">Coiled coil</keyword>
<comment type="pathway">
    <text evidence="1">Protein modification; protein ubiquitination.</text>
</comment>
<feature type="coiled-coil region" evidence="4">
    <location>
        <begin position="342"/>
        <end position="376"/>
    </location>
</feature>
<dbReference type="Pfam" id="PF03000">
    <property type="entry name" value="NPH3"/>
    <property type="match status" value="1"/>
</dbReference>
<dbReference type="Proteomes" id="UP001632038">
    <property type="component" value="Unassembled WGS sequence"/>
</dbReference>
<evidence type="ECO:0000256" key="5">
    <source>
        <dbReference type="SAM" id="MobiDB-lite"/>
    </source>
</evidence>
<comment type="similarity">
    <text evidence="3">Belongs to the NPH3 family.</text>
</comment>
<reference evidence="9" key="1">
    <citation type="journal article" date="2024" name="IScience">
        <title>Strigolactones Initiate the Formation of Haustorium-like Structures in Castilleja.</title>
        <authorList>
            <person name="Buerger M."/>
            <person name="Peterson D."/>
            <person name="Chory J."/>
        </authorList>
    </citation>
    <scope>NUCLEOTIDE SEQUENCE [LARGE SCALE GENOMIC DNA]</scope>
</reference>
<evidence type="ECO:0000259" key="6">
    <source>
        <dbReference type="PROSITE" id="PS50097"/>
    </source>
</evidence>
<dbReference type="PANTHER" id="PTHR32370">
    <property type="entry name" value="OS12G0117600 PROTEIN"/>
    <property type="match status" value="1"/>
</dbReference>
<dbReference type="InterPro" id="IPR027356">
    <property type="entry name" value="NPH3_dom"/>
</dbReference>
<dbReference type="InterPro" id="IPR043454">
    <property type="entry name" value="NPH3/RPT2-like"/>
</dbReference>
<proteinExistence type="inferred from homology"/>
<evidence type="ECO:0000313" key="8">
    <source>
        <dbReference type="EMBL" id="KAL3640337.1"/>
    </source>
</evidence>
<name>A0ABD3DHB3_9LAMI</name>
<feature type="compositionally biased region" description="Acidic residues" evidence="5">
    <location>
        <begin position="19"/>
        <end position="32"/>
    </location>
</feature>
<dbReference type="PROSITE" id="PS50097">
    <property type="entry name" value="BTB"/>
    <property type="match status" value="1"/>
</dbReference>
<accession>A0ABD3DHB3</accession>
<evidence type="ECO:0000256" key="2">
    <source>
        <dbReference type="ARBA" id="ARBA00022786"/>
    </source>
</evidence>
<dbReference type="SMART" id="SM00225">
    <property type="entry name" value="BTB"/>
    <property type="match status" value="1"/>
</dbReference>
<dbReference type="PROSITE" id="PS51649">
    <property type="entry name" value="NPH3"/>
    <property type="match status" value="1"/>
</dbReference>
<dbReference type="SUPFAM" id="SSF54695">
    <property type="entry name" value="POZ domain"/>
    <property type="match status" value="1"/>
</dbReference>
<evidence type="ECO:0000256" key="4">
    <source>
        <dbReference type="SAM" id="Coils"/>
    </source>
</evidence>
<dbReference type="Pfam" id="PF00651">
    <property type="entry name" value="BTB"/>
    <property type="match status" value="1"/>
</dbReference>